<dbReference type="InterPro" id="IPR036259">
    <property type="entry name" value="MFS_trans_sf"/>
</dbReference>
<evidence type="ECO:0000256" key="2">
    <source>
        <dbReference type="ARBA" id="ARBA00022475"/>
    </source>
</evidence>
<keyword evidence="2" id="KW-1003">Cell membrane</keyword>
<dbReference type="GO" id="GO:0022857">
    <property type="term" value="F:transmembrane transporter activity"/>
    <property type="evidence" value="ECO:0007669"/>
    <property type="project" value="InterPro"/>
</dbReference>
<keyword evidence="4" id="KW-1133">Transmembrane helix</keyword>
<reference evidence="6 7" key="1">
    <citation type="submission" date="2018-11" db="EMBL/GenBank/DDBJ databases">
        <title>Complete Genome Sequence of Vbrio mediterranei 117-T6: a Potential Pathogen Bacteria Isolated from the Conchocelis of Pyropia.</title>
        <authorList>
            <person name="Liu Q."/>
        </authorList>
    </citation>
    <scope>NUCLEOTIDE SEQUENCE [LARGE SCALE GENOMIC DNA]</scope>
    <source>
        <strain evidence="6 7">117-T6</strain>
    </source>
</reference>
<name>A0A3G4VG31_9VIBR</name>
<evidence type="ECO:0000313" key="6">
    <source>
        <dbReference type="EMBL" id="AYV23756.1"/>
    </source>
</evidence>
<evidence type="ECO:0000313" key="7">
    <source>
        <dbReference type="Proteomes" id="UP000279760"/>
    </source>
</evidence>
<keyword evidence="3" id="KW-0812">Transmembrane</keyword>
<protein>
    <submittedName>
        <fullName evidence="6">MFS transporter</fullName>
    </submittedName>
</protein>
<organism evidence="6 7">
    <name type="scientific">Vibrio mediterranei</name>
    <dbReference type="NCBI Taxonomy" id="689"/>
    <lineage>
        <taxon>Bacteria</taxon>
        <taxon>Pseudomonadati</taxon>
        <taxon>Pseudomonadota</taxon>
        <taxon>Gammaproteobacteria</taxon>
        <taxon>Vibrionales</taxon>
        <taxon>Vibrionaceae</taxon>
        <taxon>Vibrio</taxon>
    </lineage>
</organism>
<dbReference type="PANTHER" id="PTHR23513:SF11">
    <property type="entry name" value="STAPHYLOFERRIN A TRANSPORTER"/>
    <property type="match status" value="1"/>
</dbReference>
<dbReference type="Proteomes" id="UP000279760">
    <property type="component" value="Chromosome 2"/>
</dbReference>
<dbReference type="EMBL" id="CP033578">
    <property type="protein sequence ID" value="AYV23756.1"/>
    <property type="molecule type" value="Genomic_DNA"/>
</dbReference>
<sequence>MKRTSLQHLSALLFDGIASGMMLMALPWSILTQGNNSTFLAILTLCCTALSFFATPFFATAIDRFSRKHILALVQLLQALAALLVVFTWYIEPNALWPLAVAQLVFWLTNDLAWGTNGAFTQELYKRSDYAKISGQQEIVLQMTTLTAGGLGVLLLELWSIEYFALLAMLLSVSAMICYASIHYKPKQRETKHVSFMTQLSESKAIFSRSPMFFLFVALSCLSYPMMTYLSKLVPIYFSEQNIEGHWFAWWQINYGLGAMLCGVIITQLLIRFRQEQLMIVSVVGLAVLLSVLASSMSALSLVIFALFIGLFNATNRIARVNKLHETIDNRVRGRVDGGMKLFSTFVQSMSYVLIAYLTHYDLTELGFAVAAVVMMLAALGMLLLYKDKNNTHTLQSY</sequence>
<accession>A0A3G4VG31</accession>
<dbReference type="AlphaFoldDB" id="A0A3G4VG31"/>
<evidence type="ECO:0000256" key="1">
    <source>
        <dbReference type="ARBA" id="ARBA00004651"/>
    </source>
</evidence>
<dbReference type="Pfam" id="PF07690">
    <property type="entry name" value="MFS_1"/>
    <property type="match status" value="1"/>
</dbReference>
<comment type="subcellular location">
    <subcellularLocation>
        <location evidence="1">Cell membrane</location>
        <topology evidence="1">Multi-pass membrane protein</topology>
    </subcellularLocation>
</comment>
<dbReference type="PANTHER" id="PTHR23513">
    <property type="entry name" value="INTEGRAL MEMBRANE EFFLUX PROTEIN-RELATED"/>
    <property type="match status" value="1"/>
</dbReference>
<proteinExistence type="predicted"/>
<dbReference type="RefSeq" id="WP_124942226.1">
    <property type="nucleotide sequence ID" value="NZ_CP033578.1"/>
</dbReference>
<keyword evidence="5" id="KW-0472">Membrane</keyword>
<dbReference type="GO" id="GO:0005886">
    <property type="term" value="C:plasma membrane"/>
    <property type="evidence" value="ECO:0007669"/>
    <property type="project" value="UniProtKB-SubCell"/>
</dbReference>
<evidence type="ECO:0000256" key="4">
    <source>
        <dbReference type="ARBA" id="ARBA00022989"/>
    </source>
</evidence>
<evidence type="ECO:0000256" key="5">
    <source>
        <dbReference type="ARBA" id="ARBA00023136"/>
    </source>
</evidence>
<gene>
    <name evidence="6" type="ORF">ECB94_20980</name>
</gene>
<dbReference type="InterPro" id="IPR011701">
    <property type="entry name" value="MFS"/>
</dbReference>
<evidence type="ECO:0000256" key="3">
    <source>
        <dbReference type="ARBA" id="ARBA00022692"/>
    </source>
</evidence>
<dbReference type="Gene3D" id="1.20.1250.20">
    <property type="entry name" value="MFS general substrate transporter like domains"/>
    <property type="match status" value="2"/>
</dbReference>
<dbReference type="SUPFAM" id="SSF103473">
    <property type="entry name" value="MFS general substrate transporter"/>
    <property type="match status" value="1"/>
</dbReference>